<dbReference type="EMBL" id="LAZR01030187">
    <property type="protein sequence ID" value="KKL57377.1"/>
    <property type="molecule type" value="Genomic_DNA"/>
</dbReference>
<evidence type="ECO:0000313" key="1">
    <source>
        <dbReference type="EMBL" id="KKL57377.1"/>
    </source>
</evidence>
<proteinExistence type="predicted"/>
<sequence>MIDLERLGYELYKDSDATCFGPDHPAYELYKAVWTRKARRLMEAVLGDGPYYEKEYQDIKHCVGGLDCLSGSWSGAHECRRHIGYVQVWPLTEGI</sequence>
<organism evidence="1">
    <name type="scientific">marine sediment metagenome</name>
    <dbReference type="NCBI Taxonomy" id="412755"/>
    <lineage>
        <taxon>unclassified sequences</taxon>
        <taxon>metagenomes</taxon>
        <taxon>ecological metagenomes</taxon>
    </lineage>
</organism>
<reference evidence="1" key="1">
    <citation type="journal article" date="2015" name="Nature">
        <title>Complex archaea that bridge the gap between prokaryotes and eukaryotes.</title>
        <authorList>
            <person name="Spang A."/>
            <person name="Saw J.H."/>
            <person name="Jorgensen S.L."/>
            <person name="Zaremba-Niedzwiedzka K."/>
            <person name="Martijn J."/>
            <person name="Lind A.E."/>
            <person name="van Eijk R."/>
            <person name="Schleper C."/>
            <person name="Guy L."/>
            <person name="Ettema T.J."/>
        </authorList>
    </citation>
    <scope>NUCLEOTIDE SEQUENCE</scope>
</reference>
<comment type="caution">
    <text evidence="1">The sequence shown here is derived from an EMBL/GenBank/DDBJ whole genome shotgun (WGS) entry which is preliminary data.</text>
</comment>
<protein>
    <submittedName>
        <fullName evidence="1">Uncharacterized protein</fullName>
    </submittedName>
</protein>
<gene>
    <name evidence="1" type="ORF">LCGC14_2236030</name>
</gene>
<dbReference type="AlphaFoldDB" id="A0A0F9G1X3"/>
<accession>A0A0F9G1X3</accession>
<name>A0A0F9G1X3_9ZZZZ</name>